<proteinExistence type="predicted"/>
<gene>
    <name evidence="1" type="ORF">NM208_g6104</name>
</gene>
<sequence>MRAHNTIRQEKYVREQATDNAADPGEGSPRLGQKKSRYAYRYEIEEEEGREVEDECRGRDRGEMRPEMQELASNDDTKKTPNTNETENRKHMFAPARLNGQTQ</sequence>
<organism evidence="1 2">
    <name type="scientific">Fusarium decemcellulare</name>
    <dbReference type="NCBI Taxonomy" id="57161"/>
    <lineage>
        <taxon>Eukaryota</taxon>
        <taxon>Fungi</taxon>
        <taxon>Dikarya</taxon>
        <taxon>Ascomycota</taxon>
        <taxon>Pezizomycotina</taxon>
        <taxon>Sordariomycetes</taxon>
        <taxon>Hypocreomycetidae</taxon>
        <taxon>Hypocreales</taxon>
        <taxon>Nectriaceae</taxon>
        <taxon>Fusarium</taxon>
        <taxon>Fusarium decemcellulare species complex</taxon>
    </lineage>
</organism>
<comment type="caution">
    <text evidence="1">The sequence shown here is derived from an EMBL/GenBank/DDBJ whole genome shotgun (WGS) entry which is preliminary data.</text>
</comment>
<reference evidence="1" key="1">
    <citation type="submission" date="2022-08" db="EMBL/GenBank/DDBJ databases">
        <title>Genome Sequence of Fusarium decemcellulare.</title>
        <authorList>
            <person name="Buettner E."/>
        </authorList>
    </citation>
    <scope>NUCLEOTIDE SEQUENCE</scope>
    <source>
        <strain evidence="1">Babe19</strain>
    </source>
</reference>
<evidence type="ECO:0000313" key="1">
    <source>
        <dbReference type="EMBL" id="KAJ3537971.1"/>
    </source>
</evidence>
<name>A0ACC1SEJ7_9HYPO</name>
<keyword evidence="2" id="KW-1185">Reference proteome</keyword>
<dbReference type="EMBL" id="JANRMS010000548">
    <property type="protein sequence ID" value="KAJ3537971.1"/>
    <property type="molecule type" value="Genomic_DNA"/>
</dbReference>
<dbReference type="Proteomes" id="UP001148629">
    <property type="component" value="Unassembled WGS sequence"/>
</dbReference>
<accession>A0ACC1SEJ7</accession>
<evidence type="ECO:0000313" key="2">
    <source>
        <dbReference type="Proteomes" id="UP001148629"/>
    </source>
</evidence>
<protein>
    <submittedName>
        <fullName evidence="1">Uncharacterized protein</fullName>
    </submittedName>
</protein>